<comment type="similarity">
    <text evidence="2 3">Belongs to the LOG family.</text>
</comment>
<dbReference type="SUPFAM" id="SSF102405">
    <property type="entry name" value="MCP/YpsA-like"/>
    <property type="match status" value="1"/>
</dbReference>
<reference evidence="4" key="1">
    <citation type="submission" date="2020-10" db="EMBL/GenBank/DDBJ databases">
        <authorList>
            <person name="Abbas A."/>
            <person name="Razzaq R."/>
            <person name="Waqas M."/>
            <person name="Abbas N."/>
            <person name="Nielsen T.K."/>
            <person name="Hansen L.H."/>
            <person name="Hussain S."/>
            <person name="Shahid M."/>
        </authorList>
    </citation>
    <scope>NUCLEOTIDE SEQUENCE</scope>
    <source>
        <strain evidence="4">S14</strain>
    </source>
</reference>
<dbReference type="RefSeq" id="WP_309390377.1">
    <property type="nucleotide sequence ID" value="NZ_JADBEO010000012.1"/>
</dbReference>
<dbReference type="InterPro" id="IPR005269">
    <property type="entry name" value="LOG"/>
</dbReference>
<accession>A0ABU1DED8</accession>
<evidence type="ECO:0000313" key="4">
    <source>
        <dbReference type="EMBL" id="MDR4306459.1"/>
    </source>
</evidence>
<evidence type="ECO:0000313" key="5">
    <source>
        <dbReference type="Proteomes" id="UP001181622"/>
    </source>
</evidence>
<dbReference type="InterPro" id="IPR031100">
    <property type="entry name" value="LOG_fam"/>
</dbReference>
<sequence>MNRIRTVCVFCGSSSGAKPEHMEDATSLGRALAEAGVGLVYGGGNIGLMGAVARATLTAGGHVTGVIPRFLVEREVMLADVHELVVTEDMHERKRVMFDRSDAFVALPGGIGTLEELVEQMTWAQLGRHEKPILVANLHDFWTPLLTLLEHMSSEGFLRPGLEAPHVVATRVEDILPTLEAALPFVQDLADDAEPVAPVEQL</sequence>
<dbReference type="PANTHER" id="PTHR31223">
    <property type="entry name" value="LOG FAMILY PROTEIN YJL055W"/>
    <property type="match status" value="1"/>
</dbReference>
<comment type="catalytic activity">
    <reaction evidence="1">
        <text>AMP + H2O = D-ribose 5-phosphate + adenine</text>
        <dbReference type="Rhea" id="RHEA:20129"/>
        <dbReference type="ChEBI" id="CHEBI:15377"/>
        <dbReference type="ChEBI" id="CHEBI:16708"/>
        <dbReference type="ChEBI" id="CHEBI:78346"/>
        <dbReference type="ChEBI" id="CHEBI:456215"/>
        <dbReference type="EC" id="3.2.2.4"/>
    </reaction>
</comment>
<gene>
    <name evidence="4" type="ORF">IHQ68_07490</name>
</gene>
<protein>
    <recommendedName>
        <fullName evidence="3">Cytokinin riboside 5'-monophosphate phosphoribohydrolase</fullName>
        <ecNumber evidence="3">3.2.2.n1</ecNumber>
    </recommendedName>
</protein>
<evidence type="ECO:0000256" key="3">
    <source>
        <dbReference type="RuleBase" id="RU363015"/>
    </source>
</evidence>
<name>A0ABU1DED8_9HYPH</name>
<evidence type="ECO:0000256" key="1">
    <source>
        <dbReference type="ARBA" id="ARBA00000274"/>
    </source>
</evidence>
<keyword evidence="3" id="KW-0203">Cytokinin biosynthesis</keyword>
<evidence type="ECO:0000256" key="2">
    <source>
        <dbReference type="ARBA" id="ARBA00006763"/>
    </source>
</evidence>
<proteinExistence type="inferred from homology"/>
<dbReference type="Gene3D" id="3.40.50.450">
    <property type="match status" value="1"/>
</dbReference>
<comment type="caution">
    <text evidence="4">The sequence shown here is derived from an EMBL/GenBank/DDBJ whole genome shotgun (WGS) entry which is preliminary data.</text>
</comment>
<dbReference type="EMBL" id="JADBEO010000012">
    <property type="protein sequence ID" value="MDR4306459.1"/>
    <property type="molecule type" value="Genomic_DNA"/>
</dbReference>
<organism evidence="4 5">
    <name type="scientific">Chelatococcus sambhunathii</name>
    <dbReference type="NCBI Taxonomy" id="363953"/>
    <lineage>
        <taxon>Bacteria</taxon>
        <taxon>Pseudomonadati</taxon>
        <taxon>Pseudomonadota</taxon>
        <taxon>Alphaproteobacteria</taxon>
        <taxon>Hyphomicrobiales</taxon>
        <taxon>Chelatococcaceae</taxon>
        <taxon>Chelatococcus</taxon>
    </lineage>
</organism>
<keyword evidence="5" id="KW-1185">Reference proteome</keyword>
<dbReference type="NCBIfam" id="TIGR00730">
    <property type="entry name" value="Rossman fold protein, TIGR00730 family"/>
    <property type="match status" value="1"/>
</dbReference>
<dbReference type="PANTHER" id="PTHR31223:SF70">
    <property type="entry name" value="LOG FAMILY PROTEIN YJL055W"/>
    <property type="match status" value="1"/>
</dbReference>
<dbReference type="Proteomes" id="UP001181622">
    <property type="component" value="Unassembled WGS sequence"/>
</dbReference>
<keyword evidence="3" id="KW-0378">Hydrolase</keyword>
<dbReference type="EC" id="3.2.2.n1" evidence="3"/>
<dbReference type="Pfam" id="PF03641">
    <property type="entry name" value="Lysine_decarbox"/>
    <property type="match status" value="1"/>
</dbReference>